<protein>
    <recommendedName>
        <fullName evidence="1">Histidine kinase/HSP90-like ATPase domain-containing protein</fullName>
    </recommendedName>
</protein>
<accession>A0A2N1PP03</accession>
<dbReference type="EMBL" id="PGXC01000008">
    <property type="protein sequence ID" value="PKK90077.1"/>
    <property type="molecule type" value="Genomic_DNA"/>
</dbReference>
<dbReference type="Proteomes" id="UP000233256">
    <property type="component" value="Unassembled WGS sequence"/>
</dbReference>
<dbReference type="Pfam" id="PF02518">
    <property type="entry name" value="HATPase_c"/>
    <property type="match status" value="1"/>
</dbReference>
<name>A0A2N1PP03_9BACT</name>
<sequence>MVEMFTVVSLWPVRDLNIIPLEMHSWGIRSFQGGVELQTVDKNGFFPGPAAGTDQECRNPVSLSWILGMFDASSDLVLIINRNRETVFVNSQLVQYTGSLTPDSLLGKRPGAIFGCMNSGLGNGCGTTEFCVNCSANLTIDAMFSSSYSSGAVAELPEIEKWERFECVIPRKHSEPLRMDVHSSIIRCIRDSGICDLYVFAARDITNDFMSSIMERLFVHDLNNTAMKIQAFSFFLKETLGETFPDLAERSESLVDELIDSIASHRWISHSLRNQVDSEENVTLPVSFEVIDSLQLLEDIADSFNCGFSSHLLKVDSSSVSLEVKTVPGVLKRILNNLIKNSLEATDWSDEVVLGCLPVADGFKGNESLKNTSLFRFWVKGNSIIPEFSKSRIFTPDFSTKGRGRGFGSYSCKILGERFLGGKVWFESSESIGTFFYIDLPMNQKI</sequence>
<comment type="caution">
    <text evidence="2">The sequence shown here is derived from an EMBL/GenBank/DDBJ whole genome shotgun (WGS) entry which is preliminary data.</text>
</comment>
<evidence type="ECO:0000313" key="3">
    <source>
        <dbReference type="Proteomes" id="UP000233256"/>
    </source>
</evidence>
<dbReference type="InterPro" id="IPR003594">
    <property type="entry name" value="HATPase_dom"/>
</dbReference>
<dbReference type="Gene3D" id="3.30.450.20">
    <property type="entry name" value="PAS domain"/>
    <property type="match status" value="1"/>
</dbReference>
<gene>
    <name evidence="2" type="ORF">CVV64_11200</name>
</gene>
<evidence type="ECO:0000313" key="2">
    <source>
        <dbReference type="EMBL" id="PKK90077.1"/>
    </source>
</evidence>
<reference evidence="2 3" key="1">
    <citation type="journal article" date="2017" name="ISME J.">
        <title>Potential for microbial H2 and metal transformations associated with novel bacteria and archaea in deep terrestrial subsurface sediments.</title>
        <authorList>
            <person name="Hernsdorf A.W."/>
            <person name="Amano Y."/>
            <person name="Miyakawa K."/>
            <person name="Ise K."/>
            <person name="Suzuki Y."/>
            <person name="Anantharaman K."/>
            <person name="Probst A."/>
            <person name="Burstein D."/>
            <person name="Thomas B.C."/>
            <person name="Banfield J.F."/>
        </authorList>
    </citation>
    <scope>NUCLEOTIDE SEQUENCE [LARGE SCALE GENOMIC DNA]</scope>
    <source>
        <strain evidence="2">HGW-Wallbacteria-1</strain>
    </source>
</reference>
<feature type="domain" description="Histidine kinase/HSP90-like ATPase" evidence="1">
    <location>
        <begin position="331"/>
        <end position="443"/>
    </location>
</feature>
<organism evidence="2 3">
    <name type="scientific">Candidatus Wallbacteria bacterium HGW-Wallbacteria-1</name>
    <dbReference type="NCBI Taxonomy" id="2013854"/>
    <lineage>
        <taxon>Bacteria</taxon>
        <taxon>Candidatus Walliibacteriota</taxon>
    </lineage>
</organism>
<dbReference type="AlphaFoldDB" id="A0A2N1PP03"/>
<proteinExistence type="predicted"/>
<evidence type="ECO:0000259" key="1">
    <source>
        <dbReference type="Pfam" id="PF02518"/>
    </source>
</evidence>
<dbReference type="SUPFAM" id="SSF55874">
    <property type="entry name" value="ATPase domain of HSP90 chaperone/DNA topoisomerase II/histidine kinase"/>
    <property type="match status" value="1"/>
</dbReference>
<dbReference type="Gene3D" id="3.30.565.10">
    <property type="entry name" value="Histidine kinase-like ATPase, C-terminal domain"/>
    <property type="match status" value="1"/>
</dbReference>
<dbReference type="InterPro" id="IPR036890">
    <property type="entry name" value="HATPase_C_sf"/>
</dbReference>